<reference evidence="2" key="1">
    <citation type="submission" date="2023-06" db="EMBL/GenBank/DDBJ databases">
        <authorList>
            <person name="Delattre M."/>
        </authorList>
    </citation>
    <scope>NUCLEOTIDE SEQUENCE</scope>
    <source>
        <strain evidence="2">AF72</strain>
    </source>
</reference>
<sequence length="202" mass="22588">MADSPPPSQLGTGNRMAVVFVVLFDITTVALSTAFLILRLAQPDWSYNNTQLSQVLPNFYFLPLLIVLIVWLTSLILFGVSRKIVLPYLVLPYLFVSVVVLGVVLGILIYAVICLVQFLNSGQLISYEFYILLGSAAVFCLVEVYSFSVKYAAFKNLVKRKKAVHGDSEKPTMAEVIDPFESFSRRSTIIMTDDCFEPPPEF</sequence>
<organism evidence="2 3">
    <name type="scientific">Mesorhabditis spiculigera</name>
    <dbReference type="NCBI Taxonomy" id="96644"/>
    <lineage>
        <taxon>Eukaryota</taxon>
        <taxon>Metazoa</taxon>
        <taxon>Ecdysozoa</taxon>
        <taxon>Nematoda</taxon>
        <taxon>Chromadorea</taxon>
        <taxon>Rhabditida</taxon>
        <taxon>Rhabditina</taxon>
        <taxon>Rhabditomorpha</taxon>
        <taxon>Rhabditoidea</taxon>
        <taxon>Rhabditidae</taxon>
        <taxon>Mesorhabditinae</taxon>
        <taxon>Mesorhabditis</taxon>
    </lineage>
</organism>
<evidence type="ECO:0000313" key="3">
    <source>
        <dbReference type="Proteomes" id="UP001177023"/>
    </source>
</evidence>
<comment type="caution">
    <text evidence="2">The sequence shown here is derived from an EMBL/GenBank/DDBJ whole genome shotgun (WGS) entry which is preliminary data.</text>
</comment>
<dbReference type="AlphaFoldDB" id="A0AA36DC35"/>
<feature type="transmembrane region" description="Helical" evidence="1">
    <location>
        <begin position="16"/>
        <end position="38"/>
    </location>
</feature>
<gene>
    <name evidence="2" type="ORF">MSPICULIGERA_LOCUS21612</name>
</gene>
<keyword evidence="3" id="KW-1185">Reference proteome</keyword>
<accession>A0AA36DC35</accession>
<keyword evidence="1" id="KW-0812">Transmembrane</keyword>
<evidence type="ECO:0000256" key="1">
    <source>
        <dbReference type="SAM" id="Phobius"/>
    </source>
</evidence>
<name>A0AA36DC35_9BILA</name>
<proteinExistence type="predicted"/>
<protein>
    <submittedName>
        <fullName evidence="2">Uncharacterized protein</fullName>
    </submittedName>
</protein>
<feature type="transmembrane region" description="Helical" evidence="1">
    <location>
        <begin position="90"/>
        <end position="118"/>
    </location>
</feature>
<dbReference type="Proteomes" id="UP001177023">
    <property type="component" value="Unassembled WGS sequence"/>
</dbReference>
<dbReference type="EMBL" id="CATQJA010002665">
    <property type="protein sequence ID" value="CAJ0583539.1"/>
    <property type="molecule type" value="Genomic_DNA"/>
</dbReference>
<feature type="transmembrane region" description="Helical" evidence="1">
    <location>
        <begin position="130"/>
        <end position="153"/>
    </location>
</feature>
<evidence type="ECO:0000313" key="2">
    <source>
        <dbReference type="EMBL" id="CAJ0583539.1"/>
    </source>
</evidence>
<keyword evidence="1" id="KW-0472">Membrane</keyword>
<keyword evidence="1" id="KW-1133">Transmembrane helix</keyword>
<feature type="transmembrane region" description="Helical" evidence="1">
    <location>
        <begin position="58"/>
        <end position="78"/>
    </location>
</feature>
<feature type="non-terminal residue" evidence="2">
    <location>
        <position position="202"/>
    </location>
</feature>